<feature type="transmembrane region" description="Helical" evidence="1">
    <location>
        <begin position="245"/>
        <end position="269"/>
    </location>
</feature>
<keyword evidence="1" id="KW-0812">Transmembrane</keyword>
<sequence length="275" mass="31754">MSAATRITLYCLNAIATILMLCGAVFYVREVLTMTDYVRPADEFEYLQKASEIDEEFSDKFSYELFHGGKIRHIQNTQIGLQKSMAKNSDLDERILLTVDWIKSEQEGSVSSKIENLTFMALEAIGSKWTQELQQSLIVYLESEHVTRIEKLRIFNHVLSDGELAYGIVKNLVPGYLHDQIAQWWSNYKASHVPGINETCLQPFPDSYRLLDLYDDVLVGNNTEKCRKKVPEQIYHYDVYQEHLWWTYGKAAMLFLGALCFALIALFCCRFDSNL</sequence>
<organism evidence="2 3">
    <name type="scientific">Steinernema carpocapsae</name>
    <name type="common">Entomopathogenic nematode</name>
    <dbReference type="NCBI Taxonomy" id="34508"/>
    <lineage>
        <taxon>Eukaryota</taxon>
        <taxon>Metazoa</taxon>
        <taxon>Ecdysozoa</taxon>
        <taxon>Nematoda</taxon>
        <taxon>Chromadorea</taxon>
        <taxon>Rhabditida</taxon>
        <taxon>Tylenchina</taxon>
        <taxon>Panagrolaimomorpha</taxon>
        <taxon>Strongyloidoidea</taxon>
        <taxon>Steinernematidae</taxon>
        <taxon>Steinernema</taxon>
    </lineage>
</organism>
<keyword evidence="1" id="KW-1133">Transmembrane helix</keyword>
<accession>A0A4V6A008</accession>
<reference evidence="2 3" key="2">
    <citation type="journal article" date="2019" name="G3 (Bethesda)">
        <title>Hybrid Assembly of the Genome of the Entomopathogenic Nematode Steinernema carpocapsae Identifies the X-Chromosome.</title>
        <authorList>
            <person name="Serra L."/>
            <person name="Macchietto M."/>
            <person name="Macias-Munoz A."/>
            <person name="McGill C.J."/>
            <person name="Rodriguez I.M."/>
            <person name="Rodriguez B."/>
            <person name="Murad R."/>
            <person name="Mortazavi A."/>
        </authorList>
    </citation>
    <scope>NUCLEOTIDE SEQUENCE [LARGE SCALE GENOMIC DNA]</scope>
    <source>
        <strain evidence="2 3">ALL</strain>
    </source>
</reference>
<dbReference type="AlphaFoldDB" id="A0A4V6A008"/>
<reference evidence="2 3" key="1">
    <citation type="journal article" date="2015" name="Genome Biol.">
        <title>Comparative genomics of Steinernema reveals deeply conserved gene regulatory networks.</title>
        <authorList>
            <person name="Dillman A.R."/>
            <person name="Macchietto M."/>
            <person name="Porter C.F."/>
            <person name="Rogers A."/>
            <person name="Williams B."/>
            <person name="Antoshechkin I."/>
            <person name="Lee M.M."/>
            <person name="Goodwin Z."/>
            <person name="Lu X."/>
            <person name="Lewis E.E."/>
            <person name="Goodrich-Blair H."/>
            <person name="Stock S.P."/>
            <person name="Adams B.J."/>
            <person name="Sternberg P.W."/>
            <person name="Mortazavi A."/>
        </authorList>
    </citation>
    <scope>NUCLEOTIDE SEQUENCE [LARGE SCALE GENOMIC DNA]</scope>
    <source>
        <strain evidence="2 3">ALL</strain>
    </source>
</reference>
<proteinExistence type="predicted"/>
<comment type="caution">
    <text evidence="2">The sequence shown here is derived from an EMBL/GenBank/DDBJ whole genome shotgun (WGS) entry which is preliminary data.</text>
</comment>
<gene>
    <name evidence="2" type="ORF">L596_021735</name>
</gene>
<keyword evidence="3" id="KW-1185">Reference proteome</keyword>
<keyword evidence="1" id="KW-0472">Membrane</keyword>
<evidence type="ECO:0000313" key="2">
    <source>
        <dbReference type="EMBL" id="TKR69595.1"/>
    </source>
</evidence>
<name>A0A4V6A008_STECR</name>
<dbReference type="EMBL" id="AZBU02000007">
    <property type="protein sequence ID" value="TKR69595.1"/>
    <property type="molecule type" value="Genomic_DNA"/>
</dbReference>
<evidence type="ECO:0000313" key="3">
    <source>
        <dbReference type="Proteomes" id="UP000298663"/>
    </source>
</evidence>
<protein>
    <submittedName>
        <fullName evidence="2">Uncharacterized protein</fullName>
    </submittedName>
</protein>
<evidence type="ECO:0000256" key="1">
    <source>
        <dbReference type="SAM" id="Phobius"/>
    </source>
</evidence>
<dbReference type="Proteomes" id="UP000298663">
    <property type="component" value="Unassembled WGS sequence"/>
</dbReference>
<feature type="transmembrane region" description="Helical" evidence="1">
    <location>
        <begin position="7"/>
        <end position="28"/>
    </location>
</feature>